<keyword evidence="2" id="KW-1133">Transmembrane helix</keyword>
<proteinExistence type="predicted"/>
<dbReference type="EMBL" id="JAKKPZ010000002">
    <property type="protein sequence ID" value="KAI1725790.1"/>
    <property type="molecule type" value="Genomic_DNA"/>
</dbReference>
<feature type="transmembrane region" description="Helical" evidence="2">
    <location>
        <begin position="20"/>
        <end position="43"/>
    </location>
</feature>
<evidence type="ECO:0000313" key="4">
    <source>
        <dbReference type="EMBL" id="KAI1725790.1"/>
    </source>
</evidence>
<evidence type="ECO:0000313" key="5">
    <source>
        <dbReference type="Proteomes" id="UP001201812"/>
    </source>
</evidence>
<dbReference type="PANTHER" id="PTHR45757">
    <property type="entry name" value="PROTEIN CBG23364-RELATED"/>
    <property type="match status" value="1"/>
</dbReference>
<feature type="transmembrane region" description="Helical" evidence="2">
    <location>
        <begin position="196"/>
        <end position="216"/>
    </location>
</feature>
<feature type="transmembrane region" description="Helical" evidence="2">
    <location>
        <begin position="425"/>
        <end position="446"/>
    </location>
</feature>
<dbReference type="InterPro" id="IPR020846">
    <property type="entry name" value="MFS_dom"/>
</dbReference>
<comment type="caution">
    <text evidence="4">The sequence shown here is derived from an EMBL/GenBank/DDBJ whole genome shotgun (WGS) entry which is preliminary data.</text>
</comment>
<feature type="transmembrane region" description="Helical" evidence="2">
    <location>
        <begin position="259"/>
        <end position="278"/>
    </location>
</feature>
<accession>A0AAD4R946</accession>
<feature type="transmembrane region" description="Helical" evidence="2">
    <location>
        <begin position="104"/>
        <end position="126"/>
    </location>
</feature>
<dbReference type="InterPro" id="IPR036259">
    <property type="entry name" value="MFS_trans_sf"/>
</dbReference>
<feature type="transmembrane region" description="Helical" evidence="2">
    <location>
        <begin position="392"/>
        <end position="413"/>
    </location>
</feature>
<dbReference type="Proteomes" id="UP001201812">
    <property type="component" value="Unassembled WGS sequence"/>
</dbReference>
<gene>
    <name evidence="4" type="ORF">DdX_02470</name>
</gene>
<feature type="transmembrane region" description="Helical" evidence="2">
    <location>
        <begin position="359"/>
        <end position="380"/>
    </location>
</feature>
<feature type="transmembrane region" description="Helical" evidence="2">
    <location>
        <begin position="298"/>
        <end position="319"/>
    </location>
</feature>
<dbReference type="Gene3D" id="1.20.1250.20">
    <property type="entry name" value="MFS general substrate transporter like domains"/>
    <property type="match status" value="2"/>
</dbReference>
<feature type="domain" description="Major facilitator superfamily (MFS) profile" evidence="3">
    <location>
        <begin position="25"/>
        <end position="451"/>
    </location>
</feature>
<dbReference type="InterPro" id="IPR011701">
    <property type="entry name" value="MFS"/>
</dbReference>
<dbReference type="SUPFAM" id="SSF103473">
    <property type="entry name" value="MFS general substrate transporter"/>
    <property type="match status" value="1"/>
</dbReference>
<name>A0AAD4R946_9BILA</name>
<organism evidence="4 5">
    <name type="scientific">Ditylenchus destructor</name>
    <dbReference type="NCBI Taxonomy" id="166010"/>
    <lineage>
        <taxon>Eukaryota</taxon>
        <taxon>Metazoa</taxon>
        <taxon>Ecdysozoa</taxon>
        <taxon>Nematoda</taxon>
        <taxon>Chromadorea</taxon>
        <taxon>Rhabditida</taxon>
        <taxon>Tylenchina</taxon>
        <taxon>Tylenchomorpha</taxon>
        <taxon>Sphaerularioidea</taxon>
        <taxon>Anguinidae</taxon>
        <taxon>Anguininae</taxon>
        <taxon>Ditylenchus</taxon>
    </lineage>
</organism>
<comment type="subcellular location">
    <subcellularLocation>
        <location evidence="1">Membrane</location>
        <topology evidence="1">Multi-pass membrane protein</topology>
    </subcellularLocation>
</comment>
<evidence type="ECO:0000259" key="3">
    <source>
        <dbReference type="PROSITE" id="PS50850"/>
    </source>
</evidence>
<evidence type="ECO:0000256" key="1">
    <source>
        <dbReference type="ARBA" id="ARBA00004141"/>
    </source>
</evidence>
<feature type="transmembrane region" description="Helical" evidence="2">
    <location>
        <begin position="77"/>
        <end position="97"/>
    </location>
</feature>
<dbReference type="Pfam" id="PF07690">
    <property type="entry name" value="MFS_1"/>
    <property type="match status" value="1"/>
</dbReference>
<feature type="transmembrane region" description="Helical" evidence="2">
    <location>
        <begin position="331"/>
        <end position="353"/>
    </location>
</feature>
<feature type="transmembrane region" description="Helical" evidence="2">
    <location>
        <begin position="132"/>
        <end position="152"/>
    </location>
</feature>
<keyword evidence="5" id="KW-1185">Reference proteome</keyword>
<dbReference type="PROSITE" id="PS50850">
    <property type="entry name" value="MFS"/>
    <property type="match status" value="1"/>
</dbReference>
<keyword evidence="2" id="KW-0812">Transmembrane</keyword>
<protein>
    <submittedName>
        <fullName evidence="4">Major facilitator superfamily domain-containing protein</fullName>
    </submittedName>
</protein>
<sequence>MLPQDQKLPFFFGNSTRYWIFGLSTLCLTLIVANSLALNFTVICMVEEDEWNVDLNSTRERDSNPYSYVEIPSYRNALFAATAIGSLLGAVPLGALSARFSLRLLFTIYGLLSTLSMLFTPLAAFYGFWPLFVMRLLQGAGVAMFYFAISAINSAWAPLASSATMMNLISTNNQLGVILIMPLAGNFCETTLGWPAVFYFQGVFSLACFVMFYLFFADSPRIHKCISEKELKMIEEGKFDNTGKTPQTVPYKAMLTDSVVWAAMIALFCDAIGFQVFTQYGPLYLNKALNINVRETGLAAALPSVLTILVKLFTGPLYDRMAFSQTFRVKFFTSICELGMAFCFFALAILQSIPNCPAWIMQIFFTASTPFSGMNFLGVVKSAQLISGKYSPVLMAWYTLIDGGTVLILPLLVNFIAPEGTLVQWGRIFVAFGVIEVLAVILFDIIGSGEPRSWTKSEIFIDEKKEAKHDLKLQHY</sequence>
<dbReference type="GO" id="GO:0022857">
    <property type="term" value="F:transmembrane transporter activity"/>
    <property type="evidence" value="ECO:0007669"/>
    <property type="project" value="InterPro"/>
</dbReference>
<evidence type="ECO:0000256" key="2">
    <source>
        <dbReference type="SAM" id="Phobius"/>
    </source>
</evidence>
<dbReference type="AlphaFoldDB" id="A0AAD4R946"/>
<dbReference type="PANTHER" id="PTHR45757:SF11">
    <property type="entry name" value="MAJOR FACILITATOR SUPERFAMILY (MFS) PROFILE DOMAIN-CONTAINING PROTEIN"/>
    <property type="match status" value="1"/>
</dbReference>
<dbReference type="GO" id="GO:0016020">
    <property type="term" value="C:membrane"/>
    <property type="evidence" value="ECO:0007669"/>
    <property type="project" value="UniProtKB-SubCell"/>
</dbReference>
<reference evidence="4" key="1">
    <citation type="submission" date="2022-01" db="EMBL/GenBank/DDBJ databases">
        <title>Genome Sequence Resource for Two Populations of Ditylenchus destructor, the Migratory Endoparasitic Phytonematode.</title>
        <authorList>
            <person name="Zhang H."/>
            <person name="Lin R."/>
            <person name="Xie B."/>
        </authorList>
    </citation>
    <scope>NUCLEOTIDE SEQUENCE</scope>
    <source>
        <strain evidence="4">BazhouSP</strain>
    </source>
</reference>
<keyword evidence="2" id="KW-0472">Membrane</keyword>